<reference evidence="1 2" key="1">
    <citation type="submission" date="2023-08" db="EMBL/GenBank/DDBJ databases">
        <title>Black Yeasts Isolated from many extreme environments.</title>
        <authorList>
            <person name="Coleine C."/>
            <person name="Stajich J.E."/>
            <person name="Selbmann L."/>
        </authorList>
    </citation>
    <scope>NUCLEOTIDE SEQUENCE [LARGE SCALE GENOMIC DNA]</scope>
    <source>
        <strain evidence="1 2">CCFEE 5885</strain>
    </source>
</reference>
<dbReference type="EMBL" id="JAVRRG010000254">
    <property type="protein sequence ID" value="KAK5075710.1"/>
    <property type="molecule type" value="Genomic_DNA"/>
</dbReference>
<organism evidence="1 2">
    <name type="scientific">Lithohypha guttulata</name>
    <dbReference type="NCBI Taxonomy" id="1690604"/>
    <lineage>
        <taxon>Eukaryota</taxon>
        <taxon>Fungi</taxon>
        <taxon>Dikarya</taxon>
        <taxon>Ascomycota</taxon>
        <taxon>Pezizomycotina</taxon>
        <taxon>Eurotiomycetes</taxon>
        <taxon>Chaetothyriomycetidae</taxon>
        <taxon>Chaetothyriales</taxon>
        <taxon>Trichomeriaceae</taxon>
        <taxon>Lithohypha</taxon>
    </lineage>
</organism>
<gene>
    <name evidence="1" type="ORF">LTR24_009954</name>
</gene>
<keyword evidence="2" id="KW-1185">Reference proteome</keyword>
<evidence type="ECO:0000313" key="1">
    <source>
        <dbReference type="EMBL" id="KAK5075710.1"/>
    </source>
</evidence>
<accession>A0ABR0JVF3</accession>
<proteinExistence type="predicted"/>
<evidence type="ECO:0000313" key="2">
    <source>
        <dbReference type="Proteomes" id="UP001345013"/>
    </source>
</evidence>
<dbReference type="Proteomes" id="UP001345013">
    <property type="component" value="Unassembled WGS sequence"/>
</dbReference>
<protein>
    <submittedName>
        <fullName evidence="1">Uncharacterized protein</fullName>
    </submittedName>
</protein>
<sequence>MVDDWQTWLHIPLVQEETILDIADGHERSYGKLNAIIDTLTKEEEGARTMYRLIKWLKQEHVRQREVETKLSGRCWRRSSTSEWGRSMLVMERLYERDQRYRERLDVLIRLTAALEDCQRQVGEKIFELVGHEPEEGQERGGTESVADSDDTIELDFGTIGEDVLENTWFGWDE</sequence>
<comment type="caution">
    <text evidence="1">The sequence shown here is derived from an EMBL/GenBank/DDBJ whole genome shotgun (WGS) entry which is preliminary data.</text>
</comment>
<name>A0ABR0JVF3_9EURO</name>